<dbReference type="HAMAP" id="MF_00087">
    <property type="entry name" value="Glu_tRNA_reductase"/>
    <property type="match status" value="1"/>
</dbReference>
<evidence type="ECO:0000256" key="7">
    <source>
        <dbReference type="ARBA" id="ARBA00047464"/>
    </source>
</evidence>
<reference evidence="17 18" key="1">
    <citation type="submission" date="2019-04" db="EMBL/GenBank/DDBJ databases">
        <title>Herbidospora sp. NEAU-GS14.nov., a novel actinomycete isolated from soil.</title>
        <authorList>
            <person name="Han L."/>
        </authorList>
    </citation>
    <scope>NUCLEOTIDE SEQUENCE [LARGE SCALE GENOMIC DNA]</scope>
    <source>
        <strain evidence="17 18">NEAU-GS14</strain>
    </source>
</reference>
<evidence type="ECO:0000259" key="15">
    <source>
        <dbReference type="Pfam" id="PF01488"/>
    </source>
</evidence>
<evidence type="ECO:0000256" key="12">
    <source>
        <dbReference type="PIRSR" id="PIRSR000445-4"/>
    </source>
</evidence>
<dbReference type="SUPFAM" id="SSF69742">
    <property type="entry name" value="Glutamyl tRNA-reductase catalytic, N-terminal domain"/>
    <property type="match status" value="1"/>
</dbReference>
<dbReference type="GO" id="GO:0019353">
    <property type="term" value="P:protoporphyrinogen IX biosynthetic process from glutamate"/>
    <property type="evidence" value="ECO:0007669"/>
    <property type="project" value="TreeGrafter"/>
</dbReference>
<feature type="domain" description="Quinate/shikimate 5-dehydrogenase/glutamyl-tRNA reductase" evidence="15">
    <location>
        <begin position="169"/>
        <end position="297"/>
    </location>
</feature>
<feature type="domain" description="Tetrapyrrole biosynthesis glutamyl-tRNA reductase dimerisation" evidence="14">
    <location>
        <begin position="313"/>
        <end position="411"/>
    </location>
</feature>
<evidence type="ECO:0000256" key="3">
    <source>
        <dbReference type="ARBA" id="ARBA00012970"/>
    </source>
</evidence>
<dbReference type="SUPFAM" id="SSF69075">
    <property type="entry name" value="Glutamyl tRNA-reductase dimerization domain"/>
    <property type="match status" value="1"/>
</dbReference>
<evidence type="ECO:0000256" key="11">
    <source>
        <dbReference type="PIRSR" id="PIRSR000445-3"/>
    </source>
</evidence>
<feature type="site" description="Important for activity" evidence="8 12">
    <location>
        <position position="96"/>
    </location>
</feature>
<dbReference type="InterPro" id="IPR036291">
    <property type="entry name" value="NAD(P)-bd_dom_sf"/>
</dbReference>
<comment type="domain">
    <text evidence="8">Possesses an unusual extended V-shaped dimeric structure with each monomer consisting of three distinct domains arranged along a curved 'spinal' alpha-helix. The N-terminal catalytic domain specifically recognizes the glutamate moiety of the substrate. The second domain is the NADPH-binding domain, and the third C-terminal domain is responsible for dimerization.</text>
</comment>
<proteinExistence type="inferred from homology"/>
<dbReference type="PROSITE" id="PS00747">
    <property type="entry name" value="GLUTR"/>
    <property type="match status" value="1"/>
</dbReference>
<feature type="binding site" evidence="8 10">
    <location>
        <begin position="49"/>
        <end position="52"/>
    </location>
    <ligand>
        <name>substrate</name>
    </ligand>
</feature>
<evidence type="ECO:0000256" key="6">
    <source>
        <dbReference type="ARBA" id="ARBA00023244"/>
    </source>
</evidence>
<dbReference type="GO" id="GO:0008883">
    <property type="term" value="F:glutamyl-tRNA reductase activity"/>
    <property type="evidence" value="ECO:0007669"/>
    <property type="project" value="UniProtKB-UniRule"/>
</dbReference>
<comment type="catalytic activity">
    <reaction evidence="7 8 13">
        <text>(S)-4-amino-5-oxopentanoate + tRNA(Glu) + NADP(+) = L-glutamyl-tRNA(Glu) + NADPH + H(+)</text>
        <dbReference type="Rhea" id="RHEA:12344"/>
        <dbReference type="Rhea" id="RHEA-COMP:9663"/>
        <dbReference type="Rhea" id="RHEA-COMP:9680"/>
        <dbReference type="ChEBI" id="CHEBI:15378"/>
        <dbReference type="ChEBI" id="CHEBI:57501"/>
        <dbReference type="ChEBI" id="CHEBI:57783"/>
        <dbReference type="ChEBI" id="CHEBI:58349"/>
        <dbReference type="ChEBI" id="CHEBI:78442"/>
        <dbReference type="ChEBI" id="CHEBI:78520"/>
        <dbReference type="EC" id="1.2.1.70"/>
    </reaction>
</comment>
<dbReference type="PANTHER" id="PTHR43013:SF1">
    <property type="entry name" value="GLUTAMYL-TRNA REDUCTASE"/>
    <property type="match status" value="1"/>
</dbReference>
<evidence type="ECO:0000256" key="1">
    <source>
        <dbReference type="ARBA" id="ARBA00005059"/>
    </source>
</evidence>
<protein>
    <recommendedName>
        <fullName evidence="3 8">Glutamyl-tRNA reductase</fullName>
        <shortName evidence="8">GluTR</shortName>
        <ecNumber evidence="3 8">1.2.1.70</ecNumber>
    </recommendedName>
</protein>
<gene>
    <name evidence="8" type="primary">hemA</name>
    <name evidence="17" type="ORF">FDA94_07830</name>
</gene>
<feature type="binding site" evidence="8 11">
    <location>
        <begin position="186"/>
        <end position="191"/>
    </location>
    <ligand>
        <name>NADP(+)</name>
        <dbReference type="ChEBI" id="CHEBI:58349"/>
    </ligand>
</feature>
<dbReference type="Pfam" id="PF00745">
    <property type="entry name" value="GlutR_dimer"/>
    <property type="match status" value="1"/>
</dbReference>
<keyword evidence="18" id="KW-1185">Reference proteome</keyword>
<comment type="miscellaneous">
    <text evidence="8">During catalysis, the active site Cys acts as a nucleophile attacking the alpha-carbonyl group of tRNA-bound glutamate with the formation of a thioester intermediate between enzyme and glutamate, and the concomitant release of tRNA(Glu). The thioester intermediate is finally reduced by direct hydride transfer from NADPH, to form the product GSA.</text>
</comment>
<dbReference type="InterPro" id="IPR006151">
    <property type="entry name" value="Shikm_DH/Glu-tRNA_Rdtase"/>
</dbReference>
<name>A0A4U3MME0_9ACTN</name>
<dbReference type="SUPFAM" id="SSF51735">
    <property type="entry name" value="NAD(P)-binding Rossmann-fold domains"/>
    <property type="match status" value="1"/>
</dbReference>
<evidence type="ECO:0000256" key="13">
    <source>
        <dbReference type="RuleBase" id="RU000584"/>
    </source>
</evidence>
<dbReference type="InterPro" id="IPR000343">
    <property type="entry name" value="4pyrrol_synth_GluRdtase"/>
</dbReference>
<evidence type="ECO:0000313" key="17">
    <source>
        <dbReference type="EMBL" id="TKK89794.1"/>
    </source>
</evidence>
<feature type="domain" description="Glutamyl-tRNA reductase N-terminal" evidence="16">
    <location>
        <begin position="6"/>
        <end position="153"/>
    </location>
</feature>
<dbReference type="FunFam" id="3.30.460.30:FF:000001">
    <property type="entry name" value="Glutamyl-tRNA reductase"/>
    <property type="match status" value="1"/>
</dbReference>
<dbReference type="PIRSF" id="PIRSF000445">
    <property type="entry name" value="4pyrrol_synth_GluRdtase"/>
    <property type="match status" value="1"/>
</dbReference>
<dbReference type="UniPathway" id="UPA00251">
    <property type="reaction ID" value="UER00316"/>
</dbReference>
<comment type="pathway">
    <text evidence="1 8 13">Porphyrin-containing compound metabolism; protoporphyrin-IX biosynthesis; 5-aminolevulinate from L-glutamyl-tRNA(Glu): step 1/2.</text>
</comment>
<dbReference type="InterPro" id="IPR015896">
    <property type="entry name" value="4pyrrol_synth_GluRdtase_dimer"/>
</dbReference>
<evidence type="ECO:0000256" key="10">
    <source>
        <dbReference type="PIRSR" id="PIRSR000445-2"/>
    </source>
</evidence>
<dbReference type="InterPro" id="IPR015895">
    <property type="entry name" value="4pyrrol_synth_GluRdtase_N"/>
</dbReference>
<keyword evidence="4 8" id="KW-0521">NADP</keyword>
<dbReference type="Gene3D" id="3.30.460.30">
    <property type="entry name" value="Glutamyl-tRNA reductase, N-terminal domain"/>
    <property type="match status" value="1"/>
</dbReference>
<dbReference type="EMBL" id="SZQA01000005">
    <property type="protein sequence ID" value="TKK89794.1"/>
    <property type="molecule type" value="Genomic_DNA"/>
</dbReference>
<dbReference type="AlphaFoldDB" id="A0A4U3MME0"/>
<comment type="function">
    <text evidence="8">Catalyzes the NADPH-dependent reduction of glutamyl-tRNA(Glu) to glutamate 1-semialdehyde (GSA).</text>
</comment>
<dbReference type="InterPro" id="IPR036343">
    <property type="entry name" value="GluRdtase_N_sf"/>
</dbReference>
<comment type="caution">
    <text evidence="17">The sequence shown here is derived from an EMBL/GenBank/DDBJ whole genome shotgun (WGS) entry which is preliminary data.</text>
</comment>
<evidence type="ECO:0000313" key="18">
    <source>
        <dbReference type="Proteomes" id="UP000308705"/>
    </source>
</evidence>
<comment type="similarity">
    <text evidence="2 8 13">Belongs to the glutamyl-tRNA reductase family.</text>
</comment>
<dbReference type="Pfam" id="PF05201">
    <property type="entry name" value="GlutR_N"/>
    <property type="match status" value="1"/>
</dbReference>
<dbReference type="NCBIfam" id="NF000744">
    <property type="entry name" value="PRK00045.1-3"/>
    <property type="match status" value="1"/>
</dbReference>
<dbReference type="GO" id="GO:0050661">
    <property type="term" value="F:NADP binding"/>
    <property type="evidence" value="ECO:0007669"/>
    <property type="project" value="InterPro"/>
</dbReference>
<comment type="subunit">
    <text evidence="8">Homodimer.</text>
</comment>
<dbReference type="RefSeq" id="WP_137246363.1">
    <property type="nucleotide sequence ID" value="NZ_SZQA01000005.1"/>
</dbReference>
<feature type="binding site" evidence="8 10">
    <location>
        <position position="106"/>
    </location>
    <ligand>
        <name>substrate</name>
    </ligand>
</feature>
<dbReference type="Pfam" id="PF01488">
    <property type="entry name" value="Shikimate_DH"/>
    <property type="match status" value="1"/>
</dbReference>
<dbReference type="InterPro" id="IPR018214">
    <property type="entry name" value="GluRdtase_CS"/>
</dbReference>
<keyword evidence="5 8" id="KW-0560">Oxidoreductase</keyword>
<evidence type="ECO:0000259" key="14">
    <source>
        <dbReference type="Pfam" id="PF00745"/>
    </source>
</evidence>
<dbReference type="InterPro" id="IPR036453">
    <property type="entry name" value="GluRdtase_dimer_dom_sf"/>
</dbReference>
<accession>A0A4U3MME0</accession>
<evidence type="ECO:0000256" key="4">
    <source>
        <dbReference type="ARBA" id="ARBA00022857"/>
    </source>
</evidence>
<feature type="active site" description="Nucleophile" evidence="8 9">
    <location>
        <position position="50"/>
    </location>
</feature>
<feature type="binding site" evidence="8 10">
    <location>
        <begin position="111"/>
        <end position="113"/>
    </location>
    <ligand>
        <name>substrate</name>
    </ligand>
</feature>
<dbReference type="EC" id="1.2.1.70" evidence="3 8"/>
<dbReference type="Gene3D" id="3.40.50.720">
    <property type="entry name" value="NAD(P)-binding Rossmann-like Domain"/>
    <property type="match status" value="1"/>
</dbReference>
<sequence length="426" mass="45285">MSLLIVGLSHRSAPVSVLEQVTISGDALVKLLHDVRQDAHVAEAMVVSTCNRVEVYAEVDRFHGGVSAITTLLDRHAGADLAPHLYVHYEDQAVHHLMSVASGLDSMVVGEGQILGQIRAALRLAQQEDAVGSILNELVQHALRVGKRSHSETGIDRAGASLIGVGITLAETVLGPIEGRRALVVGAGSMSALTAATLARAGVTEIVIANRTFERAERLAETVGGRAVPLSEIAAELATADLVVTCVGAGTRVITPEMIPARQVPLFLLDLALPHDIDTAVRALPQVTLVDLEDMQQSGAGSDGGRAADIAAVRRIVADEVTAYLNSARAAKVTPTVVALRSRAAQVVEAELGRLHSRMPDLDERQRDEVAQAVRRVVDKLLHEPTVRVKQLAASPAGDHYAEALRELFNLDPKAPDAVSRMEIEQ</sequence>
<organism evidence="17 18">
    <name type="scientific">Herbidospora galbida</name>
    <dbReference type="NCBI Taxonomy" id="2575442"/>
    <lineage>
        <taxon>Bacteria</taxon>
        <taxon>Bacillati</taxon>
        <taxon>Actinomycetota</taxon>
        <taxon>Actinomycetes</taxon>
        <taxon>Streptosporangiales</taxon>
        <taxon>Streptosporangiaceae</taxon>
        <taxon>Herbidospora</taxon>
    </lineage>
</organism>
<evidence type="ECO:0000256" key="9">
    <source>
        <dbReference type="PIRSR" id="PIRSR000445-1"/>
    </source>
</evidence>
<dbReference type="NCBIfam" id="TIGR01035">
    <property type="entry name" value="hemA"/>
    <property type="match status" value="1"/>
</dbReference>
<dbReference type="OrthoDB" id="110209at2"/>
<keyword evidence="6 8" id="KW-0627">Porphyrin biosynthesis</keyword>
<evidence type="ECO:0000256" key="2">
    <source>
        <dbReference type="ARBA" id="ARBA00005916"/>
    </source>
</evidence>
<evidence type="ECO:0000256" key="8">
    <source>
        <dbReference type="HAMAP-Rule" id="MF_00087"/>
    </source>
</evidence>
<dbReference type="PANTHER" id="PTHR43013">
    <property type="entry name" value="GLUTAMYL-TRNA REDUCTASE"/>
    <property type="match status" value="1"/>
</dbReference>
<feature type="binding site" evidence="8 10">
    <location>
        <position position="117"/>
    </location>
    <ligand>
        <name>substrate</name>
    </ligand>
</feature>
<dbReference type="Proteomes" id="UP000308705">
    <property type="component" value="Unassembled WGS sequence"/>
</dbReference>
<dbReference type="CDD" id="cd05213">
    <property type="entry name" value="NAD_bind_Glutamyl_tRNA_reduct"/>
    <property type="match status" value="1"/>
</dbReference>
<evidence type="ECO:0000259" key="16">
    <source>
        <dbReference type="Pfam" id="PF05201"/>
    </source>
</evidence>
<evidence type="ECO:0000256" key="5">
    <source>
        <dbReference type="ARBA" id="ARBA00023002"/>
    </source>
</evidence>